<dbReference type="AlphaFoldDB" id="A0A3M0MCD2"/>
<keyword evidence="3" id="KW-1185">Reference proteome</keyword>
<accession>A0A3M0MCD2</accession>
<evidence type="ECO:0000313" key="3">
    <source>
        <dbReference type="Proteomes" id="UP000273516"/>
    </source>
</evidence>
<organism evidence="2 3">
    <name type="scientific">Paracoccus alkanivorans</name>
    <dbReference type="NCBI Taxonomy" id="2116655"/>
    <lineage>
        <taxon>Bacteria</taxon>
        <taxon>Pseudomonadati</taxon>
        <taxon>Pseudomonadota</taxon>
        <taxon>Alphaproteobacteria</taxon>
        <taxon>Rhodobacterales</taxon>
        <taxon>Paracoccaceae</taxon>
        <taxon>Paracoccus</taxon>
    </lineage>
</organism>
<dbReference type="RefSeq" id="WP_122112045.1">
    <property type="nucleotide sequence ID" value="NZ_QOKZ01000003.1"/>
</dbReference>
<evidence type="ECO:0000313" key="2">
    <source>
        <dbReference type="EMBL" id="RMC35422.1"/>
    </source>
</evidence>
<name>A0A3M0MCD2_9RHOB</name>
<feature type="compositionally biased region" description="Polar residues" evidence="1">
    <location>
        <begin position="103"/>
        <end position="118"/>
    </location>
</feature>
<gene>
    <name evidence="2" type="ORF">C9E81_09310</name>
</gene>
<feature type="compositionally biased region" description="Basic and acidic residues" evidence="1">
    <location>
        <begin position="133"/>
        <end position="143"/>
    </location>
</feature>
<protein>
    <submittedName>
        <fullName evidence="2">Uncharacterized protein</fullName>
    </submittedName>
</protein>
<feature type="region of interest" description="Disordered" evidence="1">
    <location>
        <begin position="103"/>
        <end position="143"/>
    </location>
</feature>
<dbReference type="EMBL" id="QOKZ01000003">
    <property type="protein sequence ID" value="RMC35422.1"/>
    <property type="molecule type" value="Genomic_DNA"/>
</dbReference>
<dbReference type="Proteomes" id="UP000273516">
    <property type="component" value="Unassembled WGS sequence"/>
</dbReference>
<dbReference type="OrthoDB" id="7864706at2"/>
<comment type="caution">
    <text evidence="2">The sequence shown here is derived from an EMBL/GenBank/DDBJ whole genome shotgun (WGS) entry which is preliminary data.</text>
</comment>
<proteinExistence type="predicted"/>
<sequence>MIGATGRKTAWAQAALLSISLHGAAAAALIYRPSWNLAAAPPPEQLQLEITALNQPSTAVETPTLTSVAAMDDPAVEAAPNEEARQPEEEVLTLLNDNAITPLLQDQTLPRVQPSSMGPASKSEGAGAPHPSSESRETTPTDPRLVELFDRIRNLLTEPCLLALPALRGDDAIQLGVLAASDRKISQLMSDLTRGLTTEVTEAAVLLDQRQCPGLSFARQDPSYPVFGLGIQLESQDVSSGSSLRGQISGGTGWYNTLLLVDDNGVVHDLRRFLIRSSNRIRFDVPVARSGAARDTHQLIVAVATPQRPETISQLSGQSAEPFFDALIREVGENAIVGINSVYVR</sequence>
<evidence type="ECO:0000256" key="1">
    <source>
        <dbReference type="SAM" id="MobiDB-lite"/>
    </source>
</evidence>
<reference evidence="2 3" key="1">
    <citation type="submission" date="2018-07" db="EMBL/GenBank/DDBJ databases">
        <authorList>
            <person name="Zhang Y."/>
            <person name="Wang L."/>
            <person name="Ma S."/>
        </authorList>
    </citation>
    <scope>NUCLEOTIDE SEQUENCE [LARGE SCALE GENOMIC DNA]</scope>
    <source>
        <strain evidence="2 3">4-2</strain>
    </source>
</reference>